<keyword evidence="2 4" id="KW-0418">Kinase</keyword>
<dbReference type="InterPro" id="IPR011611">
    <property type="entry name" value="PfkB_dom"/>
</dbReference>
<evidence type="ECO:0000313" key="5">
    <source>
        <dbReference type="Proteomes" id="UP001164761"/>
    </source>
</evidence>
<dbReference type="PANTHER" id="PTHR46566:SF2">
    <property type="entry name" value="ATP-DEPENDENT 6-PHOSPHOFRUCTOKINASE ISOZYME 2"/>
    <property type="match status" value="1"/>
</dbReference>
<name>A0ABY6ZDZ7_9BACL</name>
<dbReference type="PANTHER" id="PTHR46566">
    <property type="entry name" value="1-PHOSPHOFRUCTOKINASE-RELATED"/>
    <property type="match status" value="1"/>
</dbReference>
<sequence length="129" mass="14048">MIKPNIHEFKQVYPEVTNESTLFKKIMTLIHSGISNAVVTLGEKGCLFVNRESAFYARVPQVDILNPIASGDTFVGGFIANYAEIGNCETAVRFASACGVANAMSLLPEIPKGVDINRLMESILVEIVE</sequence>
<proteinExistence type="predicted"/>
<evidence type="ECO:0000256" key="2">
    <source>
        <dbReference type="ARBA" id="ARBA00022777"/>
    </source>
</evidence>
<dbReference type="InterPro" id="IPR002173">
    <property type="entry name" value="Carboh/pur_kinase_PfkB_CS"/>
</dbReference>
<dbReference type="GO" id="GO:0016301">
    <property type="term" value="F:kinase activity"/>
    <property type="evidence" value="ECO:0007669"/>
    <property type="project" value="UniProtKB-KW"/>
</dbReference>
<dbReference type="SUPFAM" id="SSF53613">
    <property type="entry name" value="Ribokinase-like"/>
    <property type="match status" value="1"/>
</dbReference>
<dbReference type="Proteomes" id="UP001164761">
    <property type="component" value="Chromosome"/>
</dbReference>
<dbReference type="PROSITE" id="PS00584">
    <property type="entry name" value="PFKB_KINASES_2"/>
    <property type="match status" value="1"/>
</dbReference>
<dbReference type="Gene3D" id="3.40.1190.20">
    <property type="match status" value="1"/>
</dbReference>
<dbReference type="InterPro" id="IPR029056">
    <property type="entry name" value="Ribokinase-like"/>
</dbReference>
<dbReference type="RefSeq" id="WP_268004627.1">
    <property type="nucleotide sequence ID" value="NZ_BSUT01000001.1"/>
</dbReference>
<keyword evidence="5" id="KW-1185">Reference proteome</keyword>
<evidence type="ECO:0000259" key="3">
    <source>
        <dbReference type="Pfam" id="PF00294"/>
    </source>
</evidence>
<evidence type="ECO:0000313" key="4">
    <source>
        <dbReference type="EMBL" id="WAH40732.1"/>
    </source>
</evidence>
<evidence type="ECO:0000256" key="1">
    <source>
        <dbReference type="ARBA" id="ARBA00022679"/>
    </source>
</evidence>
<reference evidence="4" key="1">
    <citation type="submission" date="2022-08" db="EMBL/GenBank/DDBJ databases">
        <title>Alicyclobacillus fastidiosus DSM 17978, complete genome.</title>
        <authorList>
            <person name="Wang Q."/>
            <person name="Cai R."/>
            <person name="Wang Z."/>
        </authorList>
    </citation>
    <scope>NUCLEOTIDE SEQUENCE</scope>
    <source>
        <strain evidence="4">DSM 17978</strain>
    </source>
</reference>
<gene>
    <name evidence="4" type="ORF">NZD89_20885</name>
</gene>
<accession>A0ABY6ZDZ7</accession>
<dbReference type="EMBL" id="CP104067">
    <property type="protein sequence ID" value="WAH40732.1"/>
    <property type="molecule type" value="Genomic_DNA"/>
</dbReference>
<dbReference type="Pfam" id="PF00294">
    <property type="entry name" value="PfkB"/>
    <property type="match status" value="1"/>
</dbReference>
<protein>
    <submittedName>
        <fullName evidence="4">PfkB family carbohydrate kinase</fullName>
    </submittedName>
</protein>
<keyword evidence="1" id="KW-0808">Transferase</keyword>
<feature type="domain" description="Carbohydrate kinase PfkB" evidence="3">
    <location>
        <begin position="2"/>
        <end position="101"/>
    </location>
</feature>
<organism evidence="4 5">
    <name type="scientific">Alicyclobacillus fastidiosus</name>
    <dbReference type="NCBI Taxonomy" id="392011"/>
    <lineage>
        <taxon>Bacteria</taxon>
        <taxon>Bacillati</taxon>
        <taxon>Bacillota</taxon>
        <taxon>Bacilli</taxon>
        <taxon>Bacillales</taxon>
        <taxon>Alicyclobacillaceae</taxon>
        <taxon>Alicyclobacillus</taxon>
    </lineage>
</organism>